<feature type="chain" id="PRO_5006454481" description="Chitin-binding type-2 domain-containing protein" evidence="1">
    <location>
        <begin position="38"/>
        <end position="187"/>
    </location>
</feature>
<evidence type="ECO:0000313" key="2">
    <source>
        <dbReference type="EMBL" id="EDV43583.2"/>
    </source>
</evidence>
<dbReference type="InParanoid" id="B3M3C2"/>
<sequence length="187" mass="20713">MARQPFVMKLFMKNKWNISLWWVLMLLVMAIVMPLQGEASTVPTETHTTTNATCRHATDMWGDPDPNIFYVCSDVGQPLQLQCPPGRGFFNGLGHLGCLPFSDWPACRPTKEQVAAQLSAGCDSSNQQPPAPWSSPDPNQFYMCPSVAATPLVLTCAAGKGFVTTTEVTGCADWSLWRRQMQCEAYY</sequence>
<organism evidence="2 3">
    <name type="scientific">Drosophila ananassae</name>
    <name type="common">Fruit fly</name>
    <dbReference type="NCBI Taxonomy" id="7217"/>
    <lineage>
        <taxon>Eukaryota</taxon>
        <taxon>Metazoa</taxon>
        <taxon>Ecdysozoa</taxon>
        <taxon>Arthropoda</taxon>
        <taxon>Hexapoda</taxon>
        <taxon>Insecta</taxon>
        <taxon>Pterygota</taxon>
        <taxon>Neoptera</taxon>
        <taxon>Endopterygota</taxon>
        <taxon>Diptera</taxon>
        <taxon>Brachycera</taxon>
        <taxon>Muscomorpha</taxon>
        <taxon>Ephydroidea</taxon>
        <taxon>Drosophilidae</taxon>
        <taxon>Drosophila</taxon>
        <taxon>Sophophora</taxon>
    </lineage>
</organism>
<dbReference type="EMBL" id="CH902617">
    <property type="protein sequence ID" value="EDV43583.2"/>
    <property type="molecule type" value="Genomic_DNA"/>
</dbReference>
<evidence type="ECO:0000256" key="1">
    <source>
        <dbReference type="SAM" id="SignalP"/>
    </source>
</evidence>
<dbReference type="KEGG" id="dan:6499251"/>
<accession>B3M3C2</accession>
<proteinExistence type="predicted"/>
<dbReference type="Proteomes" id="UP000007801">
    <property type="component" value="Unassembled WGS sequence"/>
</dbReference>
<keyword evidence="1" id="KW-0732">Signal</keyword>
<dbReference type="AlphaFoldDB" id="B3M3C2"/>
<dbReference type="OrthoDB" id="8043056at2759"/>
<reference evidence="2 3" key="1">
    <citation type="journal article" date="2007" name="Nature">
        <title>Evolution of genes and genomes on the Drosophila phylogeny.</title>
        <authorList>
            <consortium name="Drosophila 12 Genomes Consortium"/>
            <person name="Clark A.G."/>
            <person name="Eisen M.B."/>
            <person name="Smith D.R."/>
            <person name="Bergman C.M."/>
            <person name="Oliver B."/>
            <person name="Markow T.A."/>
            <person name="Kaufman T.C."/>
            <person name="Kellis M."/>
            <person name="Gelbart W."/>
            <person name="Iyer V.N."/>
            <person name="Pollard D.A."/>
            <person name="Sackton T.B."/>
            <person name="Larracuente A.M."/>
            <person name="Singh N.D."/>
            <person name="Abad J.P."/>
            <person name="Abt D.N."/>
            <person name="Adryan B."/>
            <person name="Aguade M."/>
            <person name="Akashi H."/>
            <person name="Anderson W.W."/>
            <person name="Aquadro C.F."/>
            <person name="Ardell D.H."/>
            <person name="Arguello R."/>
            <person name="Artieri C.G."/>
            <person name="Barbash D.A."/>
            <person name="Barker D."/>
            <person name="Barsanti P."/>
            <person name="Batterham P."/>
            <person name="Batzoglou S."/>
            <person name="Begun D."/>
            <person name="Bhutkar A."/>
            <person name="Blanco E."/>
            <person name="Bosak S.A."/>
            <person name="Bradley R.K."/>
            <person name="Brand A.D."/>
            <person name="Brent M.R."/>
            <person name="Brooks A.N."/>
            <person name="Brown R.H."/>
            <person name="Butlin R.K."/>
            <person name="Caggese C."/>
            <person name="Calvi B.R."/>
            <person name="Bernardo de Carvalho A."/>
            <person name="Caspi A."/>
            <person name="Castrezana S."/>
            <person name="Celniker S.E."/>
            <person name="Chang J.L."/>
            <person name="Chapple C."/>
            <person name="Chatterji S."/>
            <person name="Chinwalla A."/>
            <person name="Civetta A."/>
            <person name="Clifton S.W."/>
            <person name="Comeron J.M."/>
            <person name="Costello J.C."/>
            <person name="Coyne J.A."/>
            <person name="Daub J."/>
            <person name="David R.G."/>
            <person name="Delcher A.L."/>
            <person name="Delehaunty K."/>
            <person name="Do C.B."/>
            <person name="Ebling H."/>
            <person name="Edwards K."/>
            <person name="Eickbush T."/>
            <person name="Evans J.D."/>
            <person name="Filipski A."/>
            <person name="Findeiss S."/>
            <person name="Freyhult E."/>
            <person name="Fulton L."/>
            <person name="Fulton R."/>
            <person name="Garcia A.C."/>
            <person name="Gardiner A."/>
            <person name="Garfield D.A."/>
            <person name="Garvin B.E."/>
            <person name="Gibson G."/>
            <person name="Gilbert D."/>
            <person name="Gnerre S."/>
            <person name="Godfrey J."/>
            <person name="Good R."/>
            <person name="Gotea V."/>
            <person name="Gravely B."/>
            <person name="Greenberg A.J."/>
            <person name="Griffiths-Jones S."/>
            <person name="Gross S."/>
            <person name="Guigo R."/>
            <person name="Gustafson E.A."/>
            <person name="Haerty W."/>
            <person name="Hahn M.W."/>
            <person name="Halligan D.L."/>
            <person name="Halpern A.L."/>
            <person name="Halter G.M."/>
            <person name="Han M.V."/>
            <person name="Heger A."/>
            <person name="Hillier L."/>
            <person name="Hinrichs A.S."/>
            <person name="Holmes I."/>
            <person name="Hoskins R.A."/>
            <person name="Hubisz M.J."/>
            <person name="Hultmark D."/>
            <person name="Huntley M.A."/>
            <person name="Jaffe D.B."/>
            <person name="Jagadeeshan S."/>
            <person name="Jeck W.R."/>
            <person name="Johnson J."/>
            <person name="Jones C.D."/>
            <person name="Jordan W.C."/>
            <person name="Karpen G.H."/>
            <person name="Kataoka E."/>
            <person name="Keightley P.D."/>
            <person name="Kheradpour P."/>
            <person name="Kirkness E.F."/>
            <person name="Koerich L.B."/>
            <person name="Kristiansen K."/>
            <person name="Kudrna D."/>
            <person name="Kulathinal R.J."/>
            <person name="Kumar S."/>
            <person name="Kwok R."/>
            <person name="Lander E."/>
            <person name="Langley C.H."/>
            <person name="Lapoint R."/>
            <person name="Lazzaro B.P."/>
            <person name="Lee S.J."/>
            <person name="Levesque L."/>
            <person name="Li R."/>
            <person name="Lin C.F."/>
            <person name="Lin M.F."/>
            <person name="Lindblad-Toh K."/>
            <person name="Llopart A."/>
            <person name="Long M."/>
            <person name="Low L."/>
            <person name="Lozovsky E."/>
            <person name="Lu J."/>
            <person name="Luo M."/>
            <person name="Machado C.A."/>
            <person name="Makalowski W."/>
            <person name="Marzo M."/>
            <person name="Matsuda M."/>
            <person name="Matzkin L."/>
            <person name="McAllister B."/>
            <person name="McBride C.S."/>
            <person name="McKernan B."/>
            <person name="McKernan K."/>
            <person name="Mendez-Lago M."/>
            <person name="Minx P."/>
            <person name="Mollenhauer M.U."/>
            <person name="Montooth K."/>
            <person name="Mount S.M."/>
            <person name="Mu X."/>
            <person name="Myers E."/>
            <person name="Negre B."/>
            <person name="Newfeld S."/>
            <person name="Nielsen R."/>
            <person name="Noor M.A."/>
            <person name="O'Grady P."/>
            <person name="Pachter L."/>
            <person name="Papaceit M."/>
            <person name="Parisi M.J."/>
            <person name="Parisi M."/>
            <person name="Parts L."/>
            <person name="Pedersen J.S."/>
            <person name="Pesole G."/>
            <person name="Phillippy A.M."/>
            <person name="Ponting C.P."/>
            <person name="Pop M."/>
            <person name="Porcelli D."/>
            <person name="Powell J.R."/>
            <person name="Prohaska S."/>
            <person name="Pruitt K."/>
            <person name="Puig M."/>
            <person name="Quesneville H."/>
            <person name="Ram K.R."/>
            <person name="Rand D."/>
            <person name="Rasmussen M.D."/>
            <person name="Reed L.K."/>
            <person name="Reenan R."/>
            <person name="Reily A."/>
            <person name="Remington K.A."/>
            <person name="Rieger T.T."/>
            <person name="Ritchie M.G."/>
            <person name="Robin C."/>
            <person name="Rogers Y.H."/>
            <person name="Rohde C."/>
            <person name="Rozas J."/>
            <person name="Rubenfield M.J."/>
            <person name="Ruiz A."/>
            <person name="Russo S."/>
            <person name="Salzberg S.L."/>
            <person name="Sanchez-Gracia A."/>
            <person name="Saranga D.J."/>
            <person name="Sato H."/>
            <person name="Schaeffer S.W."/>
            <person name="Schatz M.C."/>
            <person name="Schlenke T."/>
            <person name="Schwartz R."/>
            <person name="Segarra C."/>
            <person name="Singh R.S."/>
            <person name="Sirot L."/>
            <person name="Sirota M."/>
            <person name="Sisneros N.B."/>
            <person name="Smith C.D."/>
            <person name="Smith T.F."/>
            <person name="Spieth J."/>
            <person name="Stage D.E."/>
            <person name="Stark A."/>
            <person name="Stephan W."/>
            <person name="Strausberg R.L."/>
            <person name="Strempel S."/>
            <person name="Sturgill D."/>
            <person name="Sutton G."/>
            <person name="Sutton G.G."/>
            <person name="Tao W."/>
            <person name="Teichmann S."/>
            <person name="Tobari Y.N."/>
            <person name="Tomimura Y."/>
            <person name="Tsolas J.M."/>
            <person name="Valente V.L."/>
            <person name="Venter E."/>
            <person name="Venter J.C."/>
            <person name="Vicario S."/>
            <person name="Vieira F.G."/>
            <person name="Vilella A.J."/>
            <person name="Villasante A."/>
            <person name="Walenz B."/>
            <person name="Wang J."/>
            <person name="Wasserman M."/>
            <person name="Watts T."/>
            <person name="Wilson D."/>
            <person name="Wilson R.K."/>
            <person name="Wing R.A."/>
            <person name="Wolfner M.F."/>
            <person name="Wong A."/>
            <person name="Wong G.K."/>
            <person name="Wu C.I."/>
            <person name="Wu G."/>
            <person name="Yamamoto D."/>
            <person name="Yang H.P."/>
            <person name="Yang S.P."/>
            <person name="Yorke J.A."/>
            <person name="Yoshida K."/>
            <person name="Zdobnov E."/>
            <person name="Zhang P."/>
            <person name="Zhang Y."/>
            <person name="Zimin A.V."/>
            <person name="Baldwin J."/>
            <person name="Abdouelleil A."/>
            <person name="Abdulkadir J."/>
            <person name="Abebe A."/>
            <person name="Abera B."/>
            <person name="Abreu J."/>
            <person name="Acer S.C."/>
            <person name="Aftuck L."/>
            <person name="Alexander A."/>
            <person name="An P."/>
            <person name="Anderson E."/>
            <person name="Anderson S."/>
            <person name="Arachi H."/>
            <person name="Azer M."/>
            <person name="Bachantsang P."/>
            <person name="Barry A."/>
            <person name="Bayul T."/>
            <person name="Berlin A."/>
            <person name="Bessette D."/>
            <person name="Bloom T."/>
            <person name="Blye J."/>
            <person name="Boguslavskiy L."/>
            <person name="Bonnet C."/>
            <person name="Boukhgalter B."/>
            <person name="Bourzgui I."/>
            <person name="Brown A."/>
            <person name="Cahill P."/>
            <person name="Channer S."/>
            <person name="Cheshatsang Y."/>
            <person name="Chuda L."/>
            <person name="Citroen M."/>
            <person name="Collymore A."/>
            <person name="Cooke P."/>
            <person name="Costello M."/>
            <person name="D'Aco K."/>
            <person name="Daza R."/>
            <person name="De Haan G."/>
            <person name="DeGray S."/>
            <person name="DeMaso C."/>
            <person name="Dhargay N."/>
            <person name="Dooley K."/>
            <person name="Dooley E."/>
            <person name="Doricent M."/>
            <person name="Dorje P."/>
            <person name="Dorjee K."/>
            <person name="Dupes A."/>
            <person name="Elong R."/>
            <person name="Falk J."/>
            <person name="Farina A."/>
            <person name="Faro S."/>
            <person name="Ferguson D."/>
            <person name="Fisher S."/>
            <person name="Foley C.D."/>
            <person name="Franke A."/>
            <person name="Friedrich D."/>
            <person name="Gadbois L."/>
            <person name="Gearin G."/>
            <person name="Gearin C.R."/>
            <person name="Giannoukos G."/>
            <person name="Goode T."/>
            <person name="Graham J."/>
            <person name="Grandbois E."/>
            <person name="Grewal S."/>
            <person name="Gyaltsen K."/>
            <person name="Hafez N."/>
            <person name="Hagos B."/>
            <person name="Hall J."/>
            <person name="Henson C."/>
            <person name="Hollinger A."/>
            <person name="Honan T."/>
            <person name="Huard M.D."/>
            <person name="Hughes L."/>
            <person name="Hurhula B."/>
            <person name="Husby M.E."/>
            <person name="Kamat A."/>
            <person name="Kanga B."/>
            <person name="Kashin S."/>
            <person name="Khazanovich D."/>
            <person name="Kisner P."/>
            <person name="Lance K."/>
            <person name="Lara M."/>
            <person name="Lee W."/>
            <person name="Lennon N."/>
            <person name="Letendre F."/>
            <person name="LeVine R."/>
            <person name="Lipovsky A."/>
            <person name="Liu X."/>
            <person name="Liu J."/>
            <person name="Liu S."/>
            <person name="Lokyitsang T."/>
            <person name="Lokyitsang Y."/>
            <person name="Lubonja R."/>
            <person name="Lui A."/>
            <person name="MacDonald P."/>
            <person name="Magnisalis V."/>
            <person name="Maru K."/>
            <person name="Matthews C."/>
            <person name="McCusker W."/>
            <person name="McDonough S."/>
            <person name="Mehta T."/>
            <person name="Meldrim J."/>
            <person name="Meneus L."/>
            <person name="Mihai O."/>
            <person name="Mihalev A."/>
            <person name="Mihova T."/>
            <person name="Mittelman R."/>
            <person name="Mlenga V."/>
            <person name="Montmayeur A."/>
            <person name="Mulrain L."/>
            <person name="Navidi A."/>
            <person name="Naylor J."/>
            <person name="Negash T."/>
            <person name="Nguyen T."/>
            <person name="Nguyen N."/>
            <person name="Nicol R."/>
            <person name="Norbu C."/>
            <person name="Norbu N."/>
            <person name="Novod N."/>
            <person name="O'Neill B."/>
            <person name="Osman S."/>
            <person name="Markiewicz E."/>
            <person name="Oyono O.L."/>
            <person name="Patti C."/>
            <person name="Phunkhang P."/>
            <person name="Pierre F."/>
            <person name="Priest M."/>
            <person name="Raghuraman S."/>
            <person name="Rege F."/>
            <person name="Reyes R."/>
            <person name="Rise C."/>
            <person name="Rogov P."/>
            <person name="Ross K."/>
            <person name="Ryan E."/>
            <person name="Settipalli S."/>
            <person name="Shea T."/>
            <person name="Sherpa N."/>
            <person name="Shi L."/>
            <person name="Shih D."/>
            <person name="Sparrow T."/>
            <person name="Spaulding J."/>
            <person name="Stalker J."/>
            <person name="Stange-Thomann N."/>
            <person name="Stavropoulos S."/>
            <person name="Stone C."/>
            <person name="Strader C."/>
            <person name="Tesfaye S."/>
            <person name="Thomson T."/>
            <person name="Thoulutsang Y."/>
            <person name="Thoulutsang D."/>
            <person name="Topham K."/>
            <person name="Topping I."/>
            <person name="Tsamla T."/>
            <person name="Vassiliev H."/>
            <person name="Vo A."/>
            <person name="Wangchuk T."/>
            <person name="Wangdi T."/>
            <person name="Weiand M."/>
            <person name="Wilkinson J."/>
            <person name="Wilson A."/>
            <person name="Yadav S."/>
            <person name="Young G."/>
            <person name="Yu Q."/>
            <person name="Zembek L."/>
            <person name="Zhong D."/>
            <person name="Zimmer A."/>
            <person name="Zwirko Z."/>
            <person name="Jaffe D.B."/>
            <person name="Alvarez P."/>
            <person name="Brockman W."/>
            <person name="Butler J."/>
            <person name="Chin C."/>
            <person name="Gnerre S."/>
            <person name="Grabherr M."/>
            <person name="Kleber M."/>
            <person name="Mauceli E."/>
            <person name="MacCallum I."/>
        </authorList>
    </citation>
    <scope>NUCLEOTIDE SEQUENCE [LARGE SCALE GENOMIC DNA]</scope>
    <source>
        <strain evidence="3">Tucson 14024-0371.13</strain>
    </source>
</reference>
<gene>
    <name evidence="2" type="primary">Dana\GF16455</name>
    <name evidence="2" type="synonym">dana_GLEANR_17725</name>
    <name evidence="2" type="ORF">GF16455</name>
</gene>
<evidence type="ECO:0000313" key="3">
    <source>
        <dbReference type="Proteomes" id="UP000007801"/>
    </source>
</evidence>
<evidence type="ECO:0008006" key="4">
    <source>
        <dbReference type="Google" id="ProtNLM"/>
    </source>
</evidence>
<dbReference type="HOGENOM" id="CLU_1490547_0_0_1"/>
<dbReference type="eggNOG" id="ENOG502T805">
    <property type="taxonomic scope" value="Eukaryota"/>
</dbReference>
<protein>
    <recommendedName>
        <fullName evidence="4">Chitin-binding type-2 domain-containing protein</fullName>
    </recommendedName>
</protein>
<name>B3M3C2_DROAN</name>
<keyword evidence="3" id="KW-1185">Reference proteome</keyword>
<dbReference type="GeneID" id="6499251"/>
<feature type="signal peptide" evidence="1">
    <location>
        <begin position="1"/>
        <end position="37"/>
    </location>
</feature>